<evidence type="ECO:0000259" key="11">
    <source>
        <dbReference type="Pfam" id="PF08245"/>
    </source>
</evidence>
<feature type="domain" description="Mur ligase N-terminal catalytic" evidence="9">
    <location>
        <begin position="2"/>
        <end position="99"/>
    </location>
</feature>
<keyword evidence="3" id="KW-0547">Nucleotide-binding</keyword>
<evidence type="ECO:0000256" key="8">
    <source>
        <dbReference type="ARBA" id="ARBA00023316"/>
    </source>
</evidence>
<sequence>MKVHFIAIGGSIMHNLAITLAQKGYQVTGSDDEIYEPSASRLKSFGLLPAEEGWFPEKIHAALDAVILGMHARKDNPELLKAQELGLQVYSFPEYIYEQSKNKERIVIAGSHGKTTITAMIIHVLNFHQKKFDYAVGATLEGLDGTVRLTEEAPLIVIEGDEYFSSPIDPTPKFMRYQHHIGLVSGIAWDHYNIFPNFEDYVHQFELFAASTPKAGTIIYCEEDDLATVACTSNNMRDDVNKIAYNTHPYEVKNGITYLIIDHTKIAVPFFGAHNMQNVNASKTVCSRIGIDEEKFYQAIQSFKGAAKRLELVGKNEHTAFFRDFAHAPSKIEATTKAVKEQFPHRKLIACAELHTYSSLNKEFIPEYQNTLDKADLGIVYYNPKTVAHKRLSPISEQEIKQAFNNHAIHVFTDAEKLKNFLLGQSWKDTNLLMMSSGTYDNMDIKELAAKVIG</sequence>
<feature type="domain" description="Mur ligase central" evidence="11">
    <location>
        <begin position="108"/>
        <end position="283"/>
    </location>
</feature>
<dbReference type="GO" id="GO:0008360">
    <property type="term" value="P:regulation of cell shape"/>
    <property type="evidence" value="ECO:0007669"/>
    <property type="project" value="UniProtKB-KW"/>
</dbReference>
<dbReference type="InterPro" id="IPR050061">
    <property type="entry name" value="MurCDEF_pg_biosynth"/>
</dbReference>
<keyword evidence="8" id="KW-0961">Cell wall biogenesis/degradation</keyword>
<dbReference type="Gene3D" id="3.90.190.20">
    <property type="entry name" value="Mur ligase, C-terminal domain"/>
    <property type="match status" value="1"/>
</dbReference>
<evidence type="ECO:0000313" key="13">
    <source>
        <dbReference type="Proteomes" id="UP000199513"/>
    </source>
</evidence>
<dbReference type="SUPFAM" id="SSF53623">
    <property type="entry name" value="MurD-like peptide ligases, catalytic domain"/>
    <property type="match status" value="1"/>
</dbReference>
<dbReference type="GO" id="GO:0016881">
    <property type="term" value="F:acid-amino acid ligase activity"/>
    <property type="evidence" value="ECO:0007669"/>
    <property type="project" value="InterPro"/>
</dbReference>
<keyword evidence="1 12" id="KW-0436">Ligase</keyword>
<dbReference type="AlphaFoldDB" id="A0A1I2C8L7"/>
<dbReference type="GO" id="GO:0051301">
    <property type="term" value="P:cell division"/>
    <property type="evidence" value="ECO:0007669"/>
    <property type="project" value="UniProtKB-KW"/>
</dbReference>
<name>A0A1I2C8L7_9BACT</name>
<evidence type="ECO:0000256" key="7">
    <source>
        <dbReference type="ARBA" id="ARBA00023306"/>
    </source>
</evidence>
<dbReference type="InterPro" id="IPR004101">
    <property type="entry name" value="Mur_ligase_C"/>
</dbReference>
<dbReference type="GO" id="GO:0071555">
    <property type="term" value="P:cell wall organization"/>
    <property type="evidence" value="ECO:0007669"/>
    <property type="project" value="UniProtKB-KW"/>
</dbReference>
<dbReference type="Proteomes" id="UP000199513">
    <property type="component" value="Unassembled WGS sequence"/>
</dbReference>
<evidence type="ECO:0000313" key="12">
    <source>
        <dbReference type="EMBL" id="SFE64535.1"/>
    </source>
</evidence>
<protein>
    <submittedName>
        <fullName evidence="12">UDP-N-acetylmuramate: L-alanyl-gamma-D-glutamyl-meso-diaminopimelate ligase</fullName>
    </submittedName>
</protein>
<dbReference type="Pfam" id="PF02875">
    <property type="entry name" value="Mur_ligase_C"/>
    <property type="match status" value="1"/>
</dbReference>
<evidence type="ECO:0000259" key="10">
    <source>
        <dbReference type="Pfam" id="PF02875"/>
    </source>
</evidence>
<dbReference type="SUPFAM" id="SSF53244">
    <property type="entry name" value="MurD-like peptide ligases, peptide-binding domain"/>
    <property type="match status" value="1"/>
</dbReference>
<keyword evidence="5" id="KW-0133">Cell shape</keyword>
<dbReference type="EMBL" id="FONY01000004">
    <property type="protein sequence ID" value="SFE64535.1"/>
    <property type="molecule type" value="Genomic_DNA"/>
</dbReference>
<evidence type="ECO:0000256" key="5">
    <source>
        <dbReference type="ARBA" id="ARBA00022960"/>
    </source>
</evidence>
<dbReference type="PANTHER" id="PTHR43445">
    <property type="entry name" value="UDP-N-ACETYLMURAMATE--L-ALANINE LIGASE-RELATED"/>
    <property type="match status" value="1"/>
</dbReference>
<keyword evidence="13" id="KW-1185">Reference proteome</keyword>
<keyword evidence="4" id="KW-0067">ATP-binding</keyword>
<reference evidence="12 13" key="1">
    <citation type="submission" date="2016-10" db="EMBL/GenBank/DDBJ databases">
        <authorList>
            <person name="de Groot N.N."/>
        </authorList>
    </citation>
    <scope>NUCLEOTIDE SEQUENCE [LARGE SCALE GENOMIC DNA]</scope>
    <source>
        <strain>GEY</strain>
        <strain evidence="13">DSM 9560</strain>
    </source>
</reference>
<dbReference type="InterPro" id="IPR036615">
    <property type="entry name" value="Mur_ligase_C_dom_sf"/>
</dbReference>
<dbReference type="InterPro" id="IPR013221">
    <property type="entry name" value="Mur_ligase_cen"/>
</dbReference>
<dbReference type="Gene3D" id="3.40.50.720">
    <property type="entry name" value="NAD(P)-binding Rossmann-like Domain"/>
    <property type="match status" value="1"/>
</dbReference>
<dbReference type="OrthoDB" id="9804126at2"/>
<dbReference type="InterPro" id="IPR000713">
    <property type="entry name" value="Mur_ligase_N"/>
</dbReference>
<organism evidence="12 13">
    <name type="scientific">Thermoflexibacter ruber</name>
    <dbReference type="NCBI Taxonomy" id="1003"/>
    <lineage>
        <taxon>Bacteria</taxon>
        <taxon>Pseudomonadati</taxon>
        <taxon>Bacteroidota</taxon>
        <taxon>Cytophagia</taxon>
        <taxon>Cytophagales</taxon>
        <taxon>Thermoflexibacteraceae</taxon>
        <taxon>Thermoflexibacter</taxon>
    </lineage>
</organism>
<keyword evidence="6" id="KW-0573">Peptidoglycan synthesis</keyword>
<keyword evidence="2" id="KW-0132">Cell division</keyword>
<evidence type="ECO:0000256" key="6">
    <source>
        <dbReference type="ARBA" id="ARBA00022984"/>
    </source>
</evidence>
<dbReference type="SUPFAM" id="SSF51984">
    <property type="entry name" value="MurCD N-terminal domain"/>
    <property type="match status" value="1"/>
</dbReference>
<feature type="domain" description="Mur ligase C-terminal" evidence="10">
    <location>
        <begin position="309"/>
        <end position="437"/>
    </location>
</feature>
<proteinExistence type="predicted"/>
<keyword evidence="7" id="KW-0131">Cell cycle</keyword>
<gene>
    <name evidence="12" type="ORF">SAMN04488541_1004135</name>
</gene>
<evidence type="ECO:0000256" key="4">
    <source>
        <dbReference type="ARBA" id="ARBA00022840"/>
    </source>
</evidence>
<dbReference type="GO" id="GO:0005524">
    <property type="term" value="F:ATP binding"/>
    <property type="evidence" value="ECO:0007669"/>
    <property type="project" value="UniProtKB-KW"/>
</dbReference>
<dbReference type="Pfam" id="PF01225">
    <property type="entry name" value="Mur_ligase"/>
    <property type="match status" value="1"/>
</dbReference>
<evidence type="ECO:0000256" key="2">
    <source>
        <dbReference type="ARBA" id="ARBA00022618"/>
    </source>
</evidence>
<evidence type="ECO:0000259" key="9">
    <source>
        <dbReference type="Pfam" id="PF01225"/>
    </source>
</evidence>
<dbReference type="PANTHER" id="PTHR43445:SF5">
    <property type="entry name" value="UDP-N-ACETYLMURAMATE--L-ALANYL-GAMMA-D-GLUTAMYL-MESO-2,6-DIAMINOHEPTANDIOATE LIGASE"/>
    <property type="match status" value="1"/>
</dbReference>
<dbReference type="GO" id="GO:0009252">
    <property type="term" value="P:peptidoglycan biosynthetic process"/>
    <property type="evidence" value="ECO:0007669"/>
    <property type="project" value="UniProtKB-KW"/>
</dbReference>
<accession>A0A1I2C8L7</accession>
<evidence type="ECO:0000256" key="3">
    <source>
        <dbReference type="ARBA" id="ARBA00022741"/>
    </source>
</evidence>
<dbReference type="InterPro" id="IPR036565">
    <property type="entry name" value="Mur-like_cat_sf"/>
</dbReference>
<dbReference type="Gene3D" id="3.40.1190.10">
    <property type="entry name" value="Mur-like, catalytic domain"/>
    <property type="match status" value="1"/>
</dbReference>
<evidence type="ECO:0000256" key="1">
    <source>
        <dbReference type="ARBA" id="ARBA00022598"/>
    </source>
</evidence>
<dbReference type="RefSeq" id="WP_091540268.1">
    <property type="nucleotide sequence ID" value="NZ_FONY01000004.1"/>
</dbReference>
<dbReference type="Pfam" id="PF08245">
    <property type="entry name" value="Mur_ligase_M"/>
    <property type="match status" value="1"/>
</dbReference>
<dbReference type="STRING" id="1003.SAMN04488541_1004135"/>